<dbReference type="AlphaFoldDB" id="A0A023B6Q3"/>
<evidence type="ECO:0000313" key="1">
    <source>
        <dbReference type="EMBL" id="EZG66694.1"/>
    </source>
</evidence>
<dbReference type="Proteomes" id="UP000019763">
    <property type="component" value="Unassembled WGS sequence"/>
</dbReference>
<dbReference type="VEuPathDB" id="CryptoDB:GNI_077400"/>
<dbReference type="GeneID" id="22912807"/>
<dbReference type="EMBL" id="AFNH02000581">
    <property type="protein sequence ID" value="EZG66694.1"/>
    <property type="molecule type" value="Genomic_DNA"/>
</dbReference>
<keyword evidence="2" id="KW-1185">Reference proteome</keyword>
<proteinExistence type="predicted"/>
<reference evidence="1" key="1">
    <citation type="submission" date="2013-12" db="EMBL/GenBank/DDBJ databases">
        <authorList>
            <person name="Omoto C.K."/>
            <person name="Sibley D."/>
            <person name="Venepally P."/>
            <person name="Hadjithomas M."/>
            <person name="Karamycheva S."/>
            <person name="Brunk B."/>
            <person name="Roos D."/>
            <person name="Caler E."/>
            <person name="Lorenzi H."/>
        </authorList>
    </citation>
    <scope>NUCLEOTIDE SEQUENCE</scope>
</reference>
<sequence>MTGGVVVSRNESSCAGLGLLSIVEVFGTDVASVKVLPERMYEIIRYAGDSNYHVRVDKGDLTFLRGEPNGPVSPCDDANEVIRRLRNFLPADVGKTVDIRNTDGDRAKCIVPNATREEIEEDRNVYKIHFHP</sequence>
<protein>
    <submittedName>
        <fullName evidence="1">Uncharacterized protein</fullName>
    </submittedName>
</protein>
<evidence type="ECO:0000313" key="2">
    <source>
        <dbReference type="Proteomes" id="UP000019763"/>
    </source>
</evidence>
<dbReference type="RefSeq" id="XP_011130521.1">
    <property type="nucleotide sequence ID" value="XM_011132219.1"/>
</dbReference>
<comment type="caution">
    <text evidence="1">The sequence shown here is derived from an EMBL/GenBank/DDBJ whole genome shotgun (WGS) entry which is preliminary data.</text>
</comment>
<organism evidence="1 2">
    <name type="scientific">Gregarina niphandrodes</name>
    <name type="common">Septate eugregarine</name>
    <dbReference type="NCBI Taxonomy" id="110365"/>
    <lineage>
        <taxon>Eukaryota</taxon>
        <taxon>Sar</taxon>
        <taxon>Alveolata</taxon>
        <taxon>Apicomplexa</taxon>
        <taxon>Conoidasida</taxon>
        <taxon>Gregarinasina</taxon>
        <taxon>Eugregarinorida</taxon>
        <taxon>Gregarinidae</taxon>
        <taxon>Gregarina</taxon>
    </lineage>
</organism>
<name>A0A023B6Q3_GRENI</name>
<accession>A0A023B6Q3</accession>
<gene>
    <name evidence="1" type="ORF">GNI_077400</name>
</gene>